<dbReference type="EMBL" id="KU574722">
    <property type="protein sequence ID" value="AMM43912.1"/>
    <property type="molecule type" value="Genomic_DNA"/>
</dbReference>
<evidence type="ECO:0000313" key="2">
    <source>
        <dbReference type="Proteomes" id="UP000223891"/>
    </source>
</evidence>
<evidence type="ECO:0000313" key="1">
    <source>
        <dbReference type="EMBL" id="AMM43912.1"/>
    </source>
</evidence>
<name>A0A1L2CV55_9CAUD</name>
<protein>
    <submittedName>
        <fullName evidence="1">Uncharacterized protein</fullName>
    </submittedName>
</protein>
<proteinExistence type="predicted"/>
<sequence length="574" mass="64959">MNKTKNVLQVVVNFETAESVQELKNLIQSKVGDVDIVRYSVNPTNVVLYVLAEPSANLHTIQVEDTGKTYSTINVVESIVEDGTKEYTGTVQEAFAEVQTSEPKPANVIIFEHDPKLVALLNKEYKLSNVSVYDGLVSISTEDEIVLIEPQVNVTIDYSTYNESTGTVKLVQTKDEESSIIEAFNNRVAEIQEEELSSRDFSELVSAIDNIDNDRLSLTEQFKDSIFGPGIAKAEDYARMSTERNTINLMSDIMNTFNAIENDLPYKLPVEALAKMDEHERNVHEMKNILLNVQGLGEEISMAAALKEDVSHTTVKEVAGASQSGFVDEDDDDIESLSAYSIGDTVVETVTLKVALISFNAFDEYAANHNIVGWDLFTPTTLLIKYMEEGVTSEEKIKKFHEMMDSLDTGWVQKVSDETKFLSEFKQVLDRDVTQEFLARVKKHNVFVRENLAKIRSALLDMEKDYEELKDEVNLTIDWENLTAFASKKERIEHRVRGVQMVFSGSNRPDANVVRVDSEYEGKDFYIPFSLITDEIREKYVLDNELLYIENVPDFAFYEVPVNGHVMIIEKTDL</sequence>
<gene>
    <name evidence="1" type="ORF">CBB_349</name>
</gene>
<organism evidence="1 2">
    <name type="scientific">Pectobacterium phage vB_PcaM_CBB</name>
    <dbReference type="NCBI Taxonomy" id="2772511"/>
    <lineage>
        <taxon>Viruses</taxon>
        <taxon>Duplodnaviria</taxon>
        <taxon>Heunggongvirae</taxon>
        <taxon>Uroviricota</taxon>
        <taxon>Caudoviricetes</taxon>
        <taxon>Mimasvirus</taxon>
        <taxon>Mimasvirus CBB</taxon>
    </lineage>
</organism>
<dbReference type="Proteomes" id="UP000223891">
    <property type="component" value="Segment"/>
</dbReference>
<accession>A0A1L2CV55</accession>
<reference evidence="2" key="1">
    <citation type="submission" date="2016-01" db="EMBL/GenBank/DDBJ databases">
        <title>Isolation and Characterization of Enterobacteria phage CBB.</title>
        <authorList>
            <person name="Buttimer C.T.H."/>
            <person name="Hendrix H."/>
            <person name="Alexandre H."/>
            <person name="O'Mahony J."/>
            <person name="Lavigne R."/>
            <person name="Coffey A."/>
        </authorList>
    </citation>
    <scope>NUCLEOTIDE SEQUENCE [LARGE SCALE GENOMIC DNA]</scope>
</reference>
<keyword evidence="2" id="KW-1185">Reference proteome</keyword>